<gene>
    <name evidence="2" type="ORF">DCW74_04685</name>
</gene>
<evidence type="ECO:0000313" key="2">
    <source>
        <dbReference type="EMBL" id="HAW75017.1"/>
    </source>
</evidence>
<protein>
    <submittedName>
        <fullName evidence="2">Uncharacterized protein</fullName>
    </submittedName>
</protein>
<dbReference type="Proteomes" id="UP000263517">
    <property type="component" value="Unassembled WGS sequence"/>
</dbReference>
<comment type="caution">
    <text evidence="2">The sequence shown here is derived from an EMBL/GenBank/DDBJ whole genome shotgun (WGS) entry which is preliminary data.</text>
</comment>
<dbReference type="EMBL" id="DNAN01000161">
    <property type="protein sequence ID" value="HAW75017.1"/>
    <property type="molecule type" value="Genomic_DNA"/>
</dbReference>
<feature type="compositionally biased region" description="Basic and acidic residues" evidence="1">
    <location>
        <begin position="81"/>
        <end position="92"/>
    </location>
</feature>
<sequence>MSDAKKDIEYGVTELTGKLNDRTSEKTEDWHDDWNGRIMIDGVQYYLNARTRDNGNGEWISMKVVRVPDDKQPNQAGATEDEAKLKDPNFTL</sequence>
<organism evidence="2 3">
    <name type="scientific">Alteromonas australica</name>
    <dbReference type="NCBI Taxonomy" id="589873"/>
    <lineage>
        <taxon>Bacteria</taxon>
        <taxon>Pseudomonadati</taxon>
        <taxon>Pseudomonadota</taxon>
        <taxon>Gammaproteobacteria</taxon>
        <taxon>Alteromonadales</taxon>
        <taxon>Alteromonadaceae</taxon>
        <taxon>Alteromonas/Salinimonas group</taxon>
        <taxon>Alteromonas</taxon>
    </lineage>
</organism>
<name>A0A350P150_9ALTE</name>
<accession>A0A350P150</accession>
<evidence type="ECO:0000256" key="1">
    <source>
        <dbReference type="SAM" id="MobiDB-lite"/>
    </source>
</evidence>
<dbReference type="AlphaFoldDB" id="A0A350P150"/>
<feature type="region of interest" description="Disordered" evidence="1">
    <location>
        <begin position="68"/>
        <end position="92"/>
    </location>
</feature>
<proteinExistence type="predicted"/>
<evidence type="ECO:0000313" key="3">
    <source>
        <dbReference type="Proteomes" id="UP000263517"/>
    </source>
</evidence>
<reference evidence="2 3" key="1">
    <citation type="journal article" date="2018" name="Nat. Biotechnol.">
        <title>A standardized bacterial taxonomy based on genome phylogeny substantially revises the tree of life.</title>
        <authorList>
            <person name="Parks D.H."/>
            <person name="Chuvochina M."/>
            <person name="Waite D.W."/>
            <person name="Rinke C."/>
            <person name="Skarshewski A."/>
            <person name="Chaumeil P.A."/>
            <person name="Hugenholtz P."/>
        </authorList>
    </citation>
    <scope>NUCLEOTIDE SEQUENCE [LARGE SCALE GENOMIC DNA]</scope>
    <source>
        <strain evidence="2">UBA11978</strain>
    </source>
</reference>